<dbReference type="Proteomes" id="UP000326695">
    <property type="component" value="Chromosome"/>
</dbReference>
<sequence length="181" mass="19245">MAVGSLPVSSSQCQTIEKGFKMQTRSALPLILLLAACAPQENTAPASTPAAASTVAASQPAAEPAASAASTAAQPAARWSGRYYGVLPCASCEGIETTLVLKEDGSYQLTETYKQRQPFTEETAGRFTWRKPQEVLQLDKAGGERLYQIGHGQIWALDADGKQVEGELANLYILKQTASQP</sequence>
<dbReference type="KEGG" id="eex:EZJ17_03515"/>
<keyword evidence="2" id="KW-1185">Reference proteome</keyword>
<protein>
    <submittedName>
        <fullName evidence="1">Copper resistance protein NlpE</fullName>
    </submittedName>
</protein>
<dbReference type="Gene3D" id="2.40.128.640">
    <property type="match status" value="1"/>
</dbReference>
<reference evidence="2" key="1">
    <citation type="journal article" date="2019" name="J. Anim. Genet.">
        <title>Description and whole genome sequencing of Eikenella exigua sp. nov., isolated from brain abscess and blood.</title>
        <authorList>
            <person name="Stormo K.A."/>
            <person name="Nygaard R.M."/>
            <person name="Bruvold T.S."/>
            <person name="Dimmen G."/>
            <person name="Lindemann P.C."/>
            <person name="Jordal S."/>
            <person name="Kommedal O."/>
        </authorList>
    </citation>
    <scope>NUCLEOTIDE SEQUENCE [LARGE SCALE GENOMIC DNA]</scope>
    <source>
        <strain evidence="2">PXX</strain>
    </source>
</reference>
<evidence type="ECO:0000313" key="1">
    <source>
        <dbReference type="EMBL" id="QED91801.1"/>
    </source>
</evidence>
<accession>A0AAX1F6T4</accession>
<dbReference type="InterPro" id="IPR007298">
    <property type="entry name" value="Cu-R_lipoprotein_NlpE"/>
</dbReference>
<proteinExistence type="predicted"/>
<dbReference type="EMBL" id="CP038018">
    <property type="protein sequence ID" value="QED91801.1"/>
    <property type="molecule type" value="Genomic_DNA"/>
</dbReference>
<organism evidence="1 2">
    <name type="scientific">Eikenella exigua</name>
    <dbReference type="NCBI Taxonomy" id="2528037"/>
    <lineage>
        <taxon>Bacteria</taxon>
        <taxon>Pseudomonadati</taxon>
        <taxon>Pseudomonadota</taxon>
        <taxon>Betaproteobacteria</taxon>
        <taxon>Neisseriales</taxon>
        <taxon>Neisseriaceae</taxon>
        <taxon>Eikenella</taxon>
    </lineage>
</organism>
<evidence type="ECO:0000313" key="2">
    <source>
        <dbReference type="Proteomes" id="UP000326695"/>
    </source>
</evidence>
<dbReference type="Pfam" id="PF04170">
    <property type="entry name" value="NlpE"/>
    <property type="match status" value="1"/>
</dbReference>
<name>A0AAX1F6T4_9NEIS</name>
<dbReference type="AlphaFoldDB" id="A0AAX1F6T4"/>
<gene>
    <name evidence="1" type="ORF">EZJ17_03515</name>
</gene>